<feature type="domain" description="Glycosyltransferase 2-like" evidence="1">
    <location>
        <begin position="7"/>
        <end position="168"/>
    </location>
</feature>
<name>A0ABX7PVL7_9BACT</name>
<dbReference type="InterPro" id="IPR001173">
    <property type="entry name" value="Glyco_trans_2-like"/>
</dbReference>
<dbReference type="Gene3D" id="3.90.550.10">
    <property type="entry name" value="Spore Coat Polysaccharide Biosynthesis Protein SpsA, Chain A"/>
    <property type="match status" value="1"/>
</dbReference>
<dbReference type="PANTHER" id="PTHR43685">
    <property type="entry name" value="GLYCOSYLTRANSFERASE"/>
    <property type="match status" value="1"/>
</dbReference>
<dbReference type="RefSeq" id="WP_206846960.1">
    <property type="nucleotide sequence ID" value="NZ_CP065956.1"/>
</dbReference>
<reference evidence="2 3" key="1">
    <citation type="submission" date="2020-12" db="EMBL/GenBank/DDBJ databases">
        <authorList>
            <person name="Awala S.I."/>
            <person name="Gwak J.-H."/>
            <person name="Kim S.-J."/>
            <person name="Rhee S.-K."/>
        </authorList>
    </citation>
    <scope>NUCLEOTIDE SEQUENCE [LARGE SCALE GENOMIC DNA]</scope>
    <source>
        <strain evidence="2 3">IT5</strain>
    </source>
</reference>
<evidence type="ECO:0000313" key="2">
    <source>
        <dbReference type="EMBL" id="QSR86773.1"/>
    </source>
</evidence>
<proteinExistence type="predicted"/>
<organism evidence="2 3">
    <name type="scientific">Candidatus Methylacidiphilum infernorum</name>
    <dbReference type="NCBI Taxonomy" id="511746"/>
    <lineage>
        <taxon>Bacteria</taxon>
        <taxon>Pseudomonadati</taxon>
        <taxon>Verrucomicrobiota</taxon>
        <taxon>Methylacidiphilae</taxon>
        <taxon>Methylacidiphilales</taxon>
        <taxon>Methylacidiphilaceae</taxon>
        <taxon>Methylacidiphilum (ex Ratnadevi et al. 2023)</taxon>
    </lineage>
</organism>
<dbReference type="CDD" id="cd00761">
    <property type="entry name" value="Glyco_tranf_GTA_type"/>
    <property type="match status" value="1"/>
</dbReference>
<dbReference type="InterPro" id="IPR050834">
    <property type="entry name" value="Glycosyltransf_2"/>
</dbReference>
<dbReference type="SUPFAM" id="SSF53448">
    <property type="entry name" value="Nucleotide-diphospho-sugar transferases"/>
    <property type="match status" value="1"/>
</dbReference>
<dbReference type="Proteomes" id="UP000663088">
    <property type="component" value="Chromosome"/>
</dbReference>
<evidence type="ECO:0000313" key="3">
    <source>
        <dbReference type="Proteomes" id="UP000663088"/>
    </source>
</evidence>
<dbReference type="PANTHER" id="PTHR43685:SF2">
    <property type="entry name" value="GLYCOSYLTRANSFERASE 2-LIKE DOMAIN-CONTAINING PROTEIN"/>
    <property type="match status" value="1"/>
</dbReference>
<dbReference type="EMBL" id="CP065956">
    <property type="protein sequence ID" value="QSR86773.1"/>
    <property type="molecule type" value="Genomic_DNA"/>
</dbReference>
<protein>
    <submittedName>
        <fullName evidence="2">Glycosyltransferase family 2 protein</fullName>
    </submittedName>
</protein>
<evidence type="ECO:0000259" key="1">
    <source>
        <dbReference type="Pfam" id="PF00535"/>
    </source>
</evidence>
<gene>
    <name evidence="2" type="ORF">EM20IM_09960</name>
</gene>
<accession>A0ABX7PVL7</accession>
<sequence>MHFPLVSIGIPVYNGERFLKAAIESALGQTYPSKEIIVVDNGSIDQTAQIIKSYSKDIKAFFIDQRNVSKARNTILYESQGEWIQYLDADDFLDKEKIFNHFKEDQQCHEKIDVYFGSIIEEQWNESQDITYITPKDISFPDVFVRWYKRKNPNVGCCLFRKDFLIELGGWNENLLYGSEDNELYMRIFQHGFNGRSTPSAKIYYRANWSSTTFSKRHPLEVMRTEISLFDTMTNWLHQQKILNEERKNAACEAYYKVLKIIALKRPFEAISHYERINKEGLLPLAQWIKQNEKKFPYNLLGFSGSSILRSKLSGLREIEKFIRKKIVSRP</sequence>
<keyword evidence="3" id="KW-1185">Reference proteome</keyword>
<dbReference type="InterPro" id="IPR029044">
    <property type="entry name" value="Nucleotide-diphossugar_trans"/>
</dbReference>
<dbReference type="Pfam" id="PF00535">
    <property type="entry name" value="Glycos_transf_2"/>
    <property type="match status" value="1"/>
</dbReference>